<gene>
    <name evidence="1" type="ORF">K227x_63480</name>
</gene>
<accession>A0A517NLG0</accession>
<name>A0A517NLG0_9BACT</name>
<dbReference type="OrthoDB" id="5180856at2"/>
<proteinExistence type="predicted"/>
<protein>
    <recommendedName>
        <fullName evidence="3">GNT-I family protein</fullName>
    </recommendedName>
</protein>
<evidence type="ECO:0008006" key="3">
    <source>
        <dbReference type="Google" id="ProtNLM"/>
    </source>
</evidence>
<dbReference type="AlphaFoldDB" id="A0A517NLG0"/>
<evidence type="ECO:0000313" key="1">
    <source>
        <dbReference type="EMBL" id="QDT07919.1"/>
    </source>
</evidence>
<dbReference type="Gene3D" id="3.90.550.10">
    <property type="entry name" value="Spore Coat Polysaccharide Biosynthesis Protein SpsA, Chain A"/>
    <property type="match status" value="1"/>
</dbReference>
<dbReference type="SUPFAM" id="SSF53448">
    <property type="entry name" value="Nucleotide-diphospho-sugar transferases"/>
    <property type="match status" value="1"/>
</dbReference>
<organism evidence="1 2">
    <name type="scientific">Rubripirellula lacrimiformis</name>
    <dbReference type="NCBI Taxonomy" id="1930273"/>
    <lineage>
        <taxon>Bacteria</taxon>
        <taxon>Pseudomonadati</taxon>
        <taxon>Planctomycetota</taxon>
        <taxon>Planctomycetia</taxon>
        <taxon>Pirellulales</taxon>
        <taxon>Pirellulaceae</taxon>
        <taxon>Rubripirellula</taxon>
    </lineage>
</organism>
<dbReference type="InterPro" id="IPR029044">
    <property type="entry name" value="Nucleotide-diphossugar_trans"/>
</dbReference>
<keyword evidence="2" id="KW-1185">Reference proteome</keyword>
<dbReference type="EMBL" id="CP036525">
    <property type="protein sequence ID" value="QDT07919.1"/>
    <property type="molecule type" value="Genomic_DNA"/>
</dbReference>
<evidence type="ECO:0000313" key="2">
    <source>
        <dbReference type="Proteomes" id="UP000318538"/>
    </source>
</evidence>
<dbReference type="KEGG" id="rlc:K227x_63480"/>
<dbReference type="Proteomes" id="UP000318538">
    <property type="component" value="Chromosome"/>
</dbReference>
<sequence length="310" mass="35450">MFDVPIAFVTFNRPDSARATFQCIQRLQPRTLFLISDGPRADRDGEAERVAQTRQVTDQIDWDCDVTRIYADDNLGCGRRISSGITQALQSVERLIVMEDDCVADASFFPFCQSVLDRYADDERVMAVSGNNFQQGRRRGDASYYFSKYPHCWGWATWRRAWQQFDLGIPDWPAFRDAGGLRSVCSSQREIQYWTEIFDKVHQGQSQSWAFPWTLATWMNHGLTVLPQVNLVRNTGFGEDATHTRKSNSTSNLPTCSIDQIQHPGWIVQDVDADQFTDNLVFSGTGGHGPLKRMERGFRKLRKSIRSKLS</sequence>
<dbReference type="RefSeq" id="WP_145176550.1">
    <property type="nucleotide sequence ID" value="NZ_CP036525.1"/>
</dbReference>
<reference evidence="1 2" key="1">
    <citation type="submission" date="2019-02" db="EMBL/GenBank/DDBJ databases">
        <title>Deep-cultivation of Planctomycetes and their phenomic and genomic characterization uncovers novel biology.</title>
        <authorList>
            <person name="Wiegand S."/>
            <person name="Jogler M."/>
            <person name="Boedeker C."/>
            <person name="Pinto D."/>
            <person name="Vollmers J."/>
            <person name="Rivas-Marin E."/>
            <person name="Kohn T."/>
            <person name="Peeters S.H."/>
            <person name="Heuer A."/>
            <person name="Rast P."/>
            <person name="Oberbeckmann S."/>
            <person name="Bunk B."/>
            <person name="Jeske O."/>
            <person name="Meyerdierks A."/>
            <person name="Storesund J.E."/>
            <person name="Kallscheuer N."/>
            <person name="Luecker S."/>
            <person name="Lage O.M."/>
            <person name="Pohl T."/>
            <person name="Merkel B.J."/>
            <person name="Hornburger P."/>
            <person name="Mueller R.-W."/>
            <person name="Bruemmer F."/>
            <person name="Labrenz M."/>
            <person name="Spormann A.M."/>
            <person name="Op den Camp H."/>
            <person name="Overmann J."/>
            <person name="Amann R."/>
            <person name="Jetten M.S.M."/>
            <person name="Mascher T."/>
            <person name="Medema M.H."/>
            <person name="Devos D.P."/>
            <person name="Kaster A.-K."/>
            <person name="Ovreas L."/>
            <person name="Rohde M."/>
            <person name="Galperin M.Y."/>
            <person name="Jogler C."/>
        </authorList>
    </citation>
    <scope>NUCLEOTIDE SEQUENCE [LARGE SCALE GENOMIC DNA]</scope>
    <source>
        <strain evidence="1 2">K22_7</strain>
    </source>
</reference>